<dbReference type="SUPFAM" id="SSF54427">
    <property type="entry name" value="NTF2-like"/>
    <property type="match status" value="1"/>
</dbReference>
<protein>
    <submittedName>
        <fullName evidence="2">Nuclear transport factor 2 family protein</fullName>
    </submittedName>
</protein>
<keyword evidence="2" id="KW-0614">Plasmid</keyword>
<dbReference type="Gene3D" id="3.10.450.50">
    <property type="match status" value="1"/>
</dbReference>
<dbReference type="InterPro" id="IPR037401">
    <property type="entry name" value="SnoaL-like"/>
</dbReference>
<accession>A0ABY4GDM2</accession>
<organism evidence="2 3">
    <name type="scientific">Hymenobacter volaticus</name>
    <dbReference type="NCBI Taxonomy" id="2932254"/>
    <lineage>
        <taxon>Bacteria</taxon>
        <taxon>Pseudomonadati</taxon>
        <taxon>Bacteroidota</taxon>
        <taxon>Cytophagia</taxon>
        <taxon>Cytophagales</taxon>
        <taxon>Hymenobacteraceae</taxon>
        <taxon>Hymenobacter</taxon>
    </lineage>
</organism>
<dbReference type="RefSeq" id="WP_245126767.1">
    <property type="nucleotide sequence ID" value="NZ_CP095064.1"/>
</dbReference>
<dbReference type="EMBL" id="CP095064">
    <property type="protein sequence ID" value="UOQ69015.1"/>
    <property type="molecule type" value="Genomic_DNA"/>
</dbReference>
<evidence type="ECO:0000259" key="1">
    <source>
        <dbReference type="Pfam" id="PF12680"/>
    </source>
</evidence>
<dbReference type="Pfam" id="PF12680">
    <property type="entry name" value="SnoaL_2"/>
    <property type="match status" value="1"/>
</dbReference>
<reference evidence="2" key="1">
    <citation type="submission" date="2022-04" db="EMBL/GenBank/DDBJ databases">
        <title>Hymenobacter sp. isolated from the air.</title>
        <authorList>
            <person name="Won M."/>
            <person name="Lee C.-M."/>
            <person name="Woen H.-Y."/>
            <person name="Kwon S.-W."/>
        </authorList>
    </citation>
    <scope>NUCLEOTIDE SEQUENCE</scope>
    <source>
        <strain evidence="2">5420S-77</strain>
        <plasmid evidence="2">unnamed3</plasmid>
    </source>
</reference>
<dbReference type="InterPro" id="IPR032710">
    <property type="entry name" value="NTF2-like_dom_sf"/>
</dbReference>
<name>A0ABY4GDM2_9BACT</name>
<dbReference type="Proteomes" id="UP000830401">
    <property type="component" value="Plasmid unnamed3"/>
</dbReference>
<evidence type="ECO:0000313" key="3">
    <source>
        <dbReference type="Proteomes" id="UP000830401"/>
    </source>
</evidence>
<proteinExistence type="predicted"/>
<sequence>MNTAPVDAYFQALSNKDNQGIIPHLSEQIILLGPIFPEPTEGKDAVVQVLSGFLATIDTLEVNLRFASGQDVAVFFTFSCNGITVQGNEHLHLDENGLIDRIEVAWRPLPSAVLIQEIFAAKMGFQAMRLVLAEGVAQP</sequence>
<geneLocation type="plasmid" evidence="2 3">
    <name>unnamed3</name>
</geneLocation>
<feature type="domain" description="SnoaL-like" evidence="1">
    <location>
        <begin position="6"/>
        <end position="101"/>
    </location>
</feature>
<keyword evidence="3" id="KW-1185">Reference proteome</keyword>
<evidence type="ECO:0000313" key="2">
    <source>
        <dbReference type="EMBL" id="UOQ69015.1"/>
    </source>
</evidence>
<gene>
    <name evidence="2" type="ORF">MUN86_26280</name>
</gene>